<feature type="transmembrane region" description="Helical" evidence="6">
    <location>
        <begin position="53"/>
        <end position="78"/>
    </location>
</feature>
<dbReference type="Pfam" id="PF20684">
    <property type="entry name" value="Fung_rhodopsin"/>
    <property type="match status" value="1"/>
</dbReference>
<evidence type="ECO:0000313" key="8">
    <source>
        <dbReference type="EMBL" id="RDW77989.1"/>
    </source>
</evidence>
<accession>A0A3D8RV87</accession>
<keyword evidence="4 6" id="KW-0472">Membrane</keyword>
<protein>
    <recommendedName>
        <fullName evidence="7">Rhodopsin domain-containing protein</fullName>
    </recommendedName>
</protein>
<dbReference type="EMBL" id="PDLN01000008">
    <property type="protein sequence ID" value="RDW77989.1"/>
    <property type="molecule type" value="Genomic_DNA"/>
</dbReference>
<feature type="transmembrane region" description="Helical" evidence="6">
    <location>
        <begin position="20"/>
        <end position="41"/>
    </location>
</feature>
<evidence type="ECO:0000256" key="2">
    <source>
        <dbReference type="ARBA" id="ARBA00022692"/>
    </source>
</evidence>
<evidence type="ECO:0000259" key="7">
    <source>
        <dbReference type="Pfam" id="PF20684"/>
    </source>
</evidence>
<keyword evidence="2 6" id="KW-0812">Transmembrane</keyword>
<organism evidence="8 9">
    <name type="scientific">Coleophoma crateriformis</name>
    <dbReference type="NCBI Taxonomy" id="565419"/>
    <lineage>
        <taxon>Eukaryota</taxon>
        <taxon>Fungi</taxon>
        <taxon>Dikarya</taxon>
        <taxon>Ascomycota</taxon>
        <taxon>Pezizomycotina</taxon>
        <taxon>Leotiomycetes</taxon>
        <taxon>Helotiales</taxon>
        <taxon>Dermateaceae</taxon>
        <taxon>Coleophoma</taxon>
    </lineage>
</organism>
<dbReference type="Proteomes" id="UP000256328">
    <property type="component" value="Unassembled WGS sequence"/>
</dbReference>
<dbReference type="GO" id="GO:0016020">
    <property type="term" value="C:membrane"/>
    <property type="evidence" value="ECO:0007669"/>
    <property type="project" value="UniProtKB-SubCell"/>
</dbReference>
<proteinExistence type="inferred from homology"/>
<dbReference type="PANTHER" id="PTHR33048:SF151">
    <property type="entry name" value="INTEGRAL MEMBRANE PROTEIN"/>
    <property type="match status" value="1"/>
</dbReference>
<sequence>MLLERLVEDAYALDNRLVAFRITNIAVVGVAALFVVLRYLARWRQGSQIGADDYVITAALLLLFGNLATSMLMMHYGLGLHASALSKEVLKKISVKLFAFEGIYLVTGLFTKISVLLLYLRLFPLPQMRKASWTIACFTGIWMIPMVLLYLLQCRPISRFWDPSVTGHCLNIKIGFIVYAIPSTLIDAAILIVPISQIWQLRISFGQRLQVSFIFLLGSCVIFTSIYRFITILRINPDDLPWTAIVACTWCIVESSAGIISACLPTLAPLVRRINFHPWRPRIAMTTSNPKDSSQLTIGSKRYSHRVSADELAMRRESVVTGMESVPKVDPKYTTHRIDLERGPIKEVELYPPVSHTEEVDISEGFGSNVRR</sequence>
<keyword evidence="3 6" id="KW-1133">Transmembrane helix</keyword>
<evidence type="ECO:0000256" key="6">
    <source>
        <dbReference type="SAM" id="Phobius"/>
    </source>
</evidence>
<evidence type="ECO:0000256" key="3">
    <source>
        <dbReference type="ARBA" id="ARBA00022989"/>
    </source>
</evidence>
<feature type="domain" description="Rhodopsin" evidence="7">
    <location>
        <begin position="37"/>
        <end position="273"/>
    </location>
</feature>
<keyword evidence="9" id="KW-1185">Reference proteome</keyword>
<dbReference type="InterPro" id="IPR052337">
    <property type="entry name" value="SAT4-like"/>
</dbReference>
<dbReference type="OrthoDB" id="5273647at2759"/>
<dbReference type="PANTHER" id="PTHR33048">
    <property type="entry name" value="PTH11-LIKE INTEGRAL MEMBRANE PROTEIN (AFU_ORTHOLOGUE AFUA_5G11245)"/>
    <property type="match status" value="1"/>
</dbReference>
<dbReference type="AlphaFoldDB" id="A0A3D8RV87"/>
<comment type="similarity">
    <text evidence="5">Belongs to the SAT4 family.</text>
</comment>
<comment type="caution">
    <text evidence="8">The sequence shown here is derived from an EMBL/GenBank/DDBJ whole genome shotgun (WGS) entry which is preliminary data.</text>
</comment>
<evidence type="ECO:0000256" key="5">
    <source>
        <dbReference type="ARBA" id="ARBA00038359"/>
    </source>
</evidence>
<evidence type="ECO:0000256" key="1">
    <source>
        <dbReference type="ARBA" id="ARBA00004141"/>
    </source>
</evidence>
<comment type="subcellular location">
    <subcellularLocation>
        <location evidence="1">Membrane</location>
        <topology evidence="1">Multi-pass membrane protein</topology>
    </subcellularLocation>
</comment>
<gene>
    <name evidence="8" type="ORF">BP5796_05841</name>
</gene>
<feature type="transmembrane region" description="Helical" evidence="6">
    <location>
        <begin position="172"/>
        <end position="199"/>
    </location>
</feature>
<name>A0A3D8RV87_9HELO</name>
<feature type="transmembrane region" description="Helical" evidence="6">
    <location>
        <begin position="98"/>
        <end position="120"/>
    </location>
</feature>
<feature type="transmembrane region" description="Helical" evidence="6">
    <location>
        <begin position="242"/>
        <end position="271"/>
    </location>
</feature>
<reference evidence="8 9" key="1">
    <citation type="journal article" date="2018" name="IMA Fungus">
        <title>IMA Genome-F 9: Draft genome sequence of Annulohypoxylon stygium, Aspergillus mulundensis, Berkeleyomyces basicola (syn. Thielaviopsis basicola), Ceratocystis smalleyi, two Cercospora beticola strains, Coleophoma cylindrospora, Fusarium fracticaudum, Phialophora cf. hyalina, and Morchella septimelata.</title>
        <authorList>
            <person name="Wingfield B.D."/>
            <person name="Bills G.F."/>
            <person name="Dong Y."/>
            <person name="Huang W."/>
            <person name="Nel W.J."/>
            <person name="Swalarsk-Parry B.S."/>
            <person name="Vaghefi N."/>
            <person name="Wilken P.M."/>
            <person name="An Z."/>
            <person name="de Beer Z.W."/>
            <person name="De Vos L."/>
            <person name="Chen L."/>
            <person name="Duong T.A."/>
            <person name="Gao Y."/>
            <person name="Hammerbacher A."/>
            <person name="Kikkert J.R."/>
            <person name="Li Y."/>
            <person name="Li H."/>
            <person name="Li K."/>
            <person name="Li Q."/>
            <person name="Liu X."/>
            <person name="Ma X."/>
            <person name="Naidoo K."/>
            <person name="Pethybridge S.J."/>
            <person name="Sun J."/>
            <person name="Steenkamp E.T."/>
            <person name="van der Nest M.A."/>
            <person name="van Wyk S."/>
            <person name="Wingfield M.J."/>
            <person name="Xiong C."/>
            <person name="Yue Q."/>
            <person name="Zhang X."/>
        </authorList>
    </citation>
    <scope>NUCLEOTIDE SEQUENCE [LARGE SCALE GENOMIC DNA]</scope>
    <source>
        <strain evidence="8 9">BP5796</strain>
    </source>
</reference>
<evidence type="ECO:0000256" key="4">
    <source>
        <dbReference type="ARBA" id="ARBA00023136"/>
    </source>
</evidence>
<dbReference type="InterPro" id="IPR049326">
    <property type="entry name" value="Rhodopsin_dom_fungi"/>
</dbReference>
<evidence type="ECO:0000313" key="9">
    <source>
        <dbReference type="Proteomes" id="UP000256328"/>
    </source>
</evidence>
<feature type="transmembrane region" description="Helical" evidence="6">
    <location>
        <begin position="132"/>
        <end position="152"/>
    </location>
</feature>
<feature type="transmembrane region" description="Helical" evidence="6">
    <location>
        <begin position="211"/>
        <end position="230"/>
    </location>
</feature>